<keyword evidence="4" id="KW-1185">Reference proteome</keyword>
<sequence>MLLPGLSARHAPLRCAEFSGTSLEQLRQAQAAFVDEREWSQFHTPRSLALAMVGEVGEVCELLQWRGDAGASPGLPGWTDDEREALADELSDVLSYVVRLADVTDIDLPEAFLRKVEKNRAKYP</sequence>
<dbReference type="RefSeq" id="XP_005765266.1">
    <property type="nucleotide sequence ID" value="XM_005765209.1"/>
</dbReference>
<dbReference type="PANTHER" id="PTHR46523:SF1">
    <property type="entry name" value="DCTP PYROPHOSPHATASE 1"/>
    <property type="match status" value="1"/>
</dbReference>
<dbReference type="AlphaFoldDB" id="A0A0D3INK2"/>
<dbReference type="CDD" id="cd11537">
    <property type="entry name" value="NTP-PPase_RS21-C6_like"/>
    <property type="match status" value="1"/>
</dbReference>
<dbReference type="GO" id="GO:0047840">
    <property type="term" value="F:dCTP diphosphatase activity"/>
    <property type="evidence" value="ECO:0007669"/>
    <property type="project" value="UniProtKB-UniRule"/>
</dbReference>
<dbReference type="PIRSF" id="PIRSF029826">
    <property type="entry name" value="UCP029826_pph"/>
    <property type="match status" value="1"/>
</dbReference>
<dbReference type="EC" id="3.6.1.12" evidence="1"/>
<dbReference type="GO" id="GO:0006253">
    <property type="term" value="P:dCTP catabolic process"/>
    <property type="evidence" value="ECO:0007669"/>
    <property type="project" value="UniProtKB-UniRule"/>
</dbReference>
<keyword evidence="1" id="KW-0963">Cytoplasm</keyword>
<dbReference type="STRING" id="2903.R1BSZ6"/>
<dbReference type="GO" id="GO:0042262">
    <property type="term" value="P:DNA protection"/>
    <property type="evidence" value="ECO:0007669"/>
    <property type="project" value="UniProtKB-UniRule"/>
</dbReference>
<dbReference type="eggNOG" id="ENOG502S210">
    <property type="taxonomic scope" value="Eukaryota"/>
</dbReference>
<evidence type="ECO:0000313" key="3">
    <source>
        <dbReference type="EnsemblProtists" id="EOD12837"/>
    </source>
</evidence>
<keyword evidence="1" id="KW-0479">Metal-binding</keyword>
<accession>A0A0D3INK2</accession>
<keyword evidence="1" id="KW-0378">Hydrolase</keyword>
<dbReference type="SUPFAM" id="SSF101386">
    <property type="entry name" value="all-alpha NTP pyrophosphatases"/>
    <property type="match status" value="1"/>
</dbReference>
<protein>
    <recommendedName>
        <fullName evidence="1">dCTP pyrophosphatase 1</fullName>
        <ecNumber evidence="1">3.6.1.12</ecNumber>
    </recommendedName>
</protein>
<dbReference type="HOGENOM" id="CLU_110454_2_2_1"/>
<dbReference type="Proteomes" id="UP000013827">
    <property type="component" value="Unassembled WGS sequence"/>
</dbReference>
<dbReference type="KEGG" id="ehx:EMIHUDRAFT_66958"/>
<dbReference type="Gene3D" id="1.10.287.1080">
    <property type="entry name" value="MazG-like"/>
    <property type="match status" value="1"/>
</dbReference>
<dbReference type="GeneID" id="17259056"/>
<feature type="domain" description="NTP pyrophosphohydrolase MazG-like" evidence="2">
    <location>
        <begin position="44"/>
        <end position="123"/>
    </location>
</feature>
<evidence type="ECO:0000256" key="1">
    <source>
        <dbReference type="PIRNR" id="PIRNR029826"/>
    </source>
</evidence>
<name>A0A0D3INK2_EMIH1</name>
<evidence type="ECO:0000259" key="2">
    <source>
        <dbReference type="Pfam" id="PF03819"/>
    </source>
</evidence>
<dbReference type="InterPro" id="IPR004518">
    <property type="entry name" value="MazG-like_dom"/>
</dbReference>
<dbReference type="InterPro" id="IPR025984">
    <property type="entry name" value="DCTPP"/>
</dbReference>
<dbReference type="GO" id="GO:0000287">
    <property type="term" value="F:magnesium ion binding"/>
    <property type="evidence" value="ECO:0007669"/>
    <property type="project" value="UniProtKB-UniRule"/>
</dbReference>
<organism evidence="3 4">
    <name type="scientific">Emiliania huxleyi (strain CCMP1516)</name>
    <dbReference type="NCBI Taxonomy" id="280463"/>
    <lineage>
        <taxon>Eukaryota</taxon>
        <taxon>Haptista</taxon>
        <taxon>Haptophyta</taxon>
        <taxon>Prymnesiophyceae</taxon>
        <taxon>Isochrysidales</taxon>
        <taxon>Noelaerhabdaceae</taxon>
        <taxon>Emiliania</taxon>
    </lineage>
</organism>
<comment type="catalytic activity">
    <reaction evidence="1">
        <text>dCTP + H2O = dCMP + diphosphate + H(+)</text>
        <dbReference type="Rhea" id="RHEA:22636"/>
        <dbReference type="ChEBI" id="CHEBI:15377"/>
        <dbReference type="ChEBI" id="CHEBI:15378"/>
        <dbReference type="ChEBI" id="CHEBI:33019"/>
        <dbReference type="ChEBI" id="CHEBI:57566"/>
        <dbReference type="ChEBI" id="CHEBI:61481"/>
        <dbReference type="EC" id="3.6.1.12"/>
    </reaction>
</comment>
<dbReference type="InterPro" id="IPR052555">
    <property type="entry name" value="dCTP_Pyrophosphatase"/>
</dbReference>
<keyword evidence="1" id="KW-0460">Magnesium</keyword>
<dbReference type="Pfam" id="PF03819">
    <property type="entry name" value="MazG"/>
    <property type="match status" value="1"/>
</dbReference>
<evidence type="ECO:0000313" key="4">
    <source>
        <dbReference type="Proteomes" id="UP000013827"/>
    </source>
</evidence>
<comment type="subunit">
    <text evidence="1">Homotetramer.</text>
</comment>
<dbReference type="PaxDb" id="2903-EOD12837"/>
<proteinExistence type="predicted"/>
<dbReference type="PANTHER" id="PTHR46523">
    <property type="entry name" value="DCTP PYROPHOSPHATASE 1"/>
    <property type="match status" value="1"/>
</dbReference>
<dbReference type="GO" id="GO:0005829">
    <property type="term" value="C:cytosol"/>
    <property type="evidence" value="ECO:0007669"/>
    <property type="project" value="UniProtKB-SubCell"/>
</dbReference>
<comment type="cofactor">
    <cofactor evidence="1">
        <name>Mg(2+)</name>
        <dbReference type="ChEBI" id="CHEBI:18420"/>
    </cofactor>
</comment>
<comment type="subcellular location">
    <subcellularLocation>
        <location evidence="1">Cytoplasm</location>
        <location evidence="1">Cytosol</location>
    </subcellularLocation>
</comment>
<dbReference type="EnsemblProtists" id="EOD12837">
    <property type="protein sequence ID" value="EOD12837"/>
    <property type="gene ID" value="EMIHUDRAFT_66958"/>
</dbReference>
<reference evidence="4" key="1">
    <citation type="journal article" date="2013" name="Nature">
        <title>Pan genome of the phytoplankton Emiliania underpins its global distribution.</title>
        <authorList>
            <person name="Read B.A."/>
            <person name="Kegel J."/>
            <person name="Klute M.J."/>
            <person name="Kuo A."/>
            <person name="Lefebvre S.C."/>
            <person name="Maumus F."/>
            <person name="Mayer C."/>
            <person name="Miller J."/>
            <person name="Monier A."/>
            <person name="Salamov A."/>
            <person name="Young J."/>
            <person name="Aguilar M."/>
            <person name="Claverie J.M."/>
            <person name="Frickenhaus S."/>
            <person name="Gonzalez K."/>
            <person name="Herman E.K."/>
            <person name="Lin Y.C."/>
            <person name="Napier J."/>
            <person name="Ogata H."/>
            <person name="Sarno A.F."/>
            <person name="Shmutz J."/>
            <person name="Schroeder D."/>
            <person name="de Vargas C."/>
            <person name="Verret F."/>
            <person name="von Dassow P."/>
            <person name="Valentin K."/>
            <person name="Van de Peer Y."/>
            <person name="Wheeler G."/>
            <person name="Dacks J.B."/>
            <person name="Delwiche C.F."/>
            <person name="Dyhrman S.T."/>
            <person name="Glockner G."/>
            <person name="John U."/>
            <person name="Richards T."/>
            <person name="Worden A.Z."/>
            <person name="Zhang X."/>
            <person name="Grigoriev I.V."/>
            <person name="Allen A.E."/>
            <person name="Bidle K."/>
            <person name="Borodovsky M."/>
            <person name="Bowler C."/>
            <person name="Brownlee C."/>
            <person name="Cock J.M."/>
            <person name="Elias M."/>
            <person name="Gladyshev V.N."/>
            <person name="Groth M."/>
            <person name="Guda C."/>
            <person name="Hadaegh A."/>
            <person name="Iglesias-Rodriguez M.D."/>
            <person name="Jenkins J."/>
            <person name="Jones B.M."/>
            <person name="Lawson T."/>
            <person name="Leese F."/>
            <person name="Lindquist E."/>
            <person name="Lobanov A."/>
            <person name="Lomsadze A."/>
            <person name="Malik S.B."/>
            <person name="Marsh M.E."/>
            <person name="Mackinder L."/>
            <person name="Mock T."/>
            <person name="Mueller-Roeber B."/>
            <person name="Pagarete A."/>
            <person name="Parker M."/>
            <person name="Probert I."/>
            <person name="Quesneville H."/>
            <person name="Raines C."/>
            <person name="Rensing S.A."/>
            <person name="Riano-Pachon D.M."/>
            <person name="Richier S."/>
            <person name="Rokitta S."/>
            <person name="Shiraiwa Y."/>
            <person name="Soanes D.M."/>
            <person name="van der Giezen M."/>
            <person name="Wahlund T.M."/>
            <person name="Williams B."/>
            <person name="Wilson W."/>
            <person name="Wolfe G."/>
            <person name="Wurch L.L."/>
        </authorList>
    </citation>
    <scope>NUCLEOTIDE SEQUENCE</scope>
</reference>
<reference evidence="3" key="2">
    <citation type="submission" date="2024-10" db="UniProtKB">
        <authorList>
            <consortium name="EnsemblProtists"/>
        </authorList>
    </citation>
    <scope>IDENTIFICATION</scope>
</reference>
<dbReference type="OMA" id="FRDERNW"/>
<comment type="function">
    <text evidence="1">Hydrolyzes deoxynucleoside triphosphates (dNTPs) to the corresponding nucleoside monophosphates. Has a strong preference for dCTP and its analogs including 5-iodo-dCTP and 5-methyl-dCTP for which it may even have a higher efficiency. May protect DNA or RNA against the incorporation of these genotoxic nucleotide analogs through their catabolism.</text>
</comment>